<feature type="region of interest" description="Disordered" evidence="1">
    <location>
        <begin position="25"/>
        <end position="91"/>
    </location>
</feature>
<dbReference type="EMBL" id="BMUL01000001">
    <property type="protein sequence ID" value="GHA64648.1"/>
    <property type="molecule type" value="Genomic_DNA"/>
</dbReference>
<feature type="compositionally biased region" description="Low complexity" evidence="1">
    <location>
        <begin position="39"/>
        <end position="76"/>
    </location>
</feature>
<dbReference type="Pfam" id="PF14016">
    <property type="entry name" value="DUF4232"/>
    <property type="match status" value="1"/>
</dbReference>
<proteinExistence type="predicted"/>
<evidence type="ECO:0000256" key="2">
    <source>
        <dbReference type="SAM" id="SignalP"/>
    </source>
</evidence>
<reference evidence="4" key="1">
    <citation type="journal article" date="2014" name="Int. J. Syst. Evol. Microbiol.">
        <title>Complete genome sequence of Corynebacterium casei LMG S-19264T (=DSM 44701T), isolated from a smear-ripened cheese.</title>
        <authorList>
            <consortium name="US DOE Joint Genome Institute (JGI-PGF)"/>
            <person name="Walter F."/>
            <person name="Albersmeier A."/>
            <person name="Kalinowski J."/>
            <person name="Ruckert C."/>
        </authorList>
    </citation>
    <scope>NUCLEOTIDE SEQUENCE</scope>
    <source>
        <strain evidence="4">JCM 4518</strain>
    </source>
</reference>
<dbReference type="PROSITE" id="PS51257">
    <property type="entry name" value="PROKAR_LIPOPROTEIN"/>
    <property type="match status" value="1"/>
</dbReference>
<comment type="caution">
    <text evidence="4">The sequence shown here is derived from an EMBL/GenBank/DDBJ whole genome shotgun (WGS) entry which is preliminary data.</text>
</comment>
<name>A0A918SRL7_9ACTN</name>
<evidence type="ECO:0000259" key="3">
    <source>
        <dbReference type="Pfam" id="PF14016"/>
    </source>
</evidence>
<evidence type="ECO:0000313" key="5">
    <source>
        <dbReference type="Proteomes" id="UP000644020"/>
    </source>
</evidence>
<feature type="domain" description="DUF4232" evidence="3">
    <location>
        <begin position="101"/>
        <end position="204"/>
    </location>
</feature>
<evidence type="ECO:0000256" key="1">
    <source>
        <dbReference type="SAM" id="MobiDB-lite"/>
    </source>
</evidence>
<protein>
    <recommendedName>
        <fullName evidence="3">DUF4232 domain-containing protein</fullName>
    </recommendedName>
</protein>
<keyword evidence="5" id="KW-1185">Reference proteome</keyword>
<sequence>MRTRSRRRAFLAVTTAALALGLTACGGGGTTAGGPADRSTGPAADTPATPGGTAPEAEAPESAGATEAAASGTSRTSGKRKPAGPRGGVNDTEAYAYAHPCAMTQLSLEVRPSGTLRIIEVTNTTADACLLDPLPAVDLGDQDNSGQDRNIHPLVPGGVGGPGHVLRAGTTAYAVLDINPARRTGGTEEDVNEMNVLLSPSQMPNADTRVFRLGPAAGVFAPRLGLYRATVADATASARQADTPAPR</sequence>
<dbReference type="Proteomes" id="UP000644020">
    <property type="component" value="Unassembled WGS sequence"/>
</dbReference>
<gene>
    <name evidence="4" type="ORF">GCM10010305_02750</name>
</gene>
<accession>A0A918SRL7</accession>
<dbReference type="InterPro" id="IPR025326">
    <property type="entry name" value="DUF4232"/>
</dbReference>
<dbReference type="RefSeq" id="WP_189974530.1">
    <property type="nucleotide sequence ID" value="NZ_BMUL01000001.1"/>
</dbReference>
<organism evidence="4 5">
    <name type="scientific">Streptomyces termitum</name>
    <dbReference type="NCBI Taxonomy" id="67368"/>
    <lineage>
        <taxon>Bacteria</taxon>
        <taxon>Bacillati</taxon>
        <taxon>Actinomycetota</taxon>
        <taxon>Actinomycetes</taxon>
        <taxon>Kitasatosporales</taxon>
        <taxon>Streptomycetaceae</taxon>
        <taxon>Streptomyces</taxon>
    </lineage>
</organism>
<keyword evidence="2" id="KW-0732">Signal</keyword>
<reference evidence="4" key="2">
    <citation type="submission" date="2020-09" db="EMBL/GenBank/DDBJ databases">
        <authorList>
            <person name="Sun Q."/>
            <person name="Ohkuma M."/>
        </authorList>
    </citation>
    <scope>NUCLEOTIDE SEQUENCE</scope>
    <source>
        <strain evidence="4">JCM 4518</strain>
    </source>
</reference>
<evidence type="ECO:0000313" key="4">
    <source>
        <dbReference type="EMBL" id="GHA64648.1"/>
    </source>
</evidence>
<dbReference type="AlphaFoldDB" id="A0A918SRL7"/>
<feature type="chain" id="PRO_5037840321" description="DUF4232 domain-containing protein" evidence="2">
    <location>
        <begin position="27"/>
        <end position="247"/>
    </location>
</feature>
<feature type="signal peptide" evidence="2">
    <location>
        <begin position="1"/>
        <end position="26"/>
    </location>
</feature>